<dbReference type="GO" id="GO:0006302">
    <property type="term" value="P:double-strand break repair"/>
    <property type="evidence" value="ECO:0007669"/>
    <property type="project" value="InterPro"/>
</dbReference>
<gene>
    <name evidence="9" type="ORF">A5886_002684</name>
</gene>
<dbReference type="Proteomes" id="UP000195043">
    <property type="component" value="Unassembled WGS sequence"/>
</dbReference>
<keyword evidence="10" id="KW-1185">Reference proteome</keyword>
<keyword evidence="5" id="KW-0408">Iron</keyword>
<evidence type="ECO:0000256" key="5">
    <source>
        <dbReference type="ARBA" id="ARBA00023004"/>
    </source>
</evidence>
<dbReference type="GO" id="GO:0006826">
    <property type="term" value="P:iron ion transport"/>
    <property type="evidence" value="ECO:0007669"/>
    <property type="project" value="UniProtKB-KW"/>
</dbReference>
<dbReference type="InterPro" id="IPR027417">
    <property type="entry name" value="P-loop_NTPase"/>
</dbReference>
<dbReference type="Gene3D" id="3.40.50.300">
    <property type="entry name" value="P-loop containing nucleotide triphosphate hydrolases"/>
    <property type="match status" value="2"/>
</dbReference>
<evidence type="ECO:0000313" key="10">
    <source>
        <dbReference type="Proteomes" id="UP000195043"/>
    </source>
</evidence>
<name>A0A242A981_9ENTE</name>
<dbReference type="AlphaFoldDB" id="A0A242A981"/>
<dbReference type="GO" id="GO:0016887">
    <property type="term" value="F:ATP hydrolysis activity"/>
    <property type="evidence" value="ECO:0007669"/>
    <property type="project" value="InterPro"/>
</dbReference>
<dbReference type="Pfam" id="PF13304">
    <property type="entry name" value="AAA_21"/>
    <property type="match status" value="1"/>
</dbReference>
<evidence type="ECO:0000256" key="2">
    <source>
        <dbReference type="ARBA" id="ARBA00022448"/>
    </source>
</evidence>
<dbReference type="RefSeq" id="WP_086275593.1">
    <property type="nucleotide sequence ID" value="NZ_NGKU01000001.1"/>
</dbReference>
<dbReference type="SUPFAM" id="SSF52540">
    <property type="entry name" value="P-loop containing nucleoside triphosphate hydrolases"/>
    <property type="match status" value="1"/>
</dbReference>
<keyword evidence="3" id="KW-1003">Cell membrane</keyword>
<feature type="domain" description="AAA+ ATPase" evidence="8">
    <location>
        <begin position="36"/>
        <end position="214"/>
    </location>
</feature>
<dbReference type="OrthoDB" id="9784297at2"/>
<dbReference type="EMBL" id="NGKU01000001">
    <property type="protein sequence ID" value="OTN77584.1"/>
    <property type="molecule type" value="Genomic_DNA"/>
</dbReference>
<dbReference type="InterPro" id="IPR003959">
    <property type="entry name" value="ATPase_AAA_core"/>
</dbReference>
<dbReference type="GO" id="GO:0005524">
    <property type="term" value="F:ATP binding"/>
    <property type="evidence" value="ECO:0007669"/>
    <property type="project" value="InterPro"/>
</dbReference>
<reference evidence="9 10" key="1">
    <citation type="submission" date="2017-05" db="EMBL/GenBank/DDBJ databases">
        <title>The Genome Sequence of Enterococcus sp. 8G7_MSG3316.</title>
        <authorList>
            <consortium name="The Broad Institute Genomics Platform"/>
            <consortium name="The Broad Institute Genomic Center for Infectious Diseases"/>
            <person name="Earl A."/>
            <person name="Manson A."/>
            <person name="Schwartman J."/>
            <person name="Gilmore M."/>
            <person name="Abouelleil A."/>
            <person name="Cao P."/>
            <person name="Chapman S."/>
            <person name="Cusick C."/>
            <person name="Shea T."/>
            <person name="Young S."/>
            <person name="Neafsey D."/>
            <person name="Nusbaum C."/>
            <person name="Birren B."/>
        </authorList>
    </citation>
    <scope>NUCLEOTIDE SEQUENCE [LARGE SCALE GENOMIC DNA]</scope>
    <source>
        <strain evidence="9 10">8G7_MSG3316</strain>
    </source>
</reference>
<comment type="caution">
    <text evidence="9">The sequence shown here is derived from an EMBL/GenBank/DDBJ whole genome shotgun (WGS) entry which is preliminary data.</text>
</comment>
<evidence type="ECO:0000259" key="8">
    <source>
        <dbReference type="SMART" id="SM00382"/>
    </source>
</evidence>
<dbReference type="PANTHER" id="PTHR42771:SF2">
    <property type="entry name" value="IRON(3+)-HYDROXAMATE IMPORT ATP-BINDING PROTEIN FHUC"/>
    <property type="match status" value="1"/>
</dbReference>
<evidence type="ECO:0000256" key="4">
    <source>
        <dbReference type="ARBA" id="ARBA00022496"/>
    </source>
</evidence>
<protein>
    <recommendedName>
        <fullName evidence="8">AAA+ ATPase domain-containing protein</fullName>
    </recommendedName>
</protein>
<dbReference type="CDD" id="cd00267">
    <property type="entry name" value="ABC_ATPase"/>
    <property type="match status" value="1"/>
</dbReference>
<keyword evidence="4" id="KW-0410">Iron transport</keyword>
<dbReference type="InterPro" id="IPR051535">
    <property type="entry name" value="Siderophore_ABC-ATPase"/>
</dbReference>
<evidence type="ECO:0000313" key="9">
    <source>
        <dbReference type="EMBL" id="OTN77584.1"/>
    </source>
</evidence>
<dbReference type="InterPro" id="IPR003593">
    <property type="entry name" value="AAA+_ATPase"/>
</dbReference>
<dbReference type="STRING" id="1834191.A5886_002684"/>
<dbReference type="InterPro" id="IPR038729">
    <property type="entry name" value="Rad50/SbcC_AAA"/>
</dbReference>
<keyword evidence="7" id="KW-0472">Membrane</keyword>
<accession>A0A242A981</accession>
<proteinExistence type="predicted"/>
<organism evidence="9 10">
    <name type="scientific">Candidatus Enterococcus testudinis</name>
    <dbReference type="NCBI Taxonomy" id="1834191"/>
    <lineage>
        <taxon>Bacteria</taxon>
        <taxon>Bacillati</taxon>
        <taxon>Bacillota</taxon>
        <taxon>Bacilli</taxon>
        <taxon>Lactobacillales</taxon>
        <taxon>Enterococcaceae</taxon>
        <taxon>Enterococcus</taxon>
    </lineage>
</organism>
<keyword evidence="2" id="KW-0813">Transport</keyword>
<evidence type="ECO:0000256" key="3">
    <source>
        <dbReference type="ARBA" id="ARBA00022475"/>
    </source>
</evidence>
<dbReference type="PANTHER" id="PTHR42771">
    <property type="entry name" value="IRON(3+)-HYDROXAMATE IMPORT ATP-BINDING PROTEIN FHUC"/>
    <property type="match status" value="1"/>
</dbReference>
<evidence type="ECO:0000256" key="7">
    <source>
        <dbReference type="ARBA" id="ARBA00023136"/>
    </source>
</evidence>
<evidence type="ECO:0000256" key="6">
    <source>
        <dbReference type="ARBA" id="ARBA00023065"/>
    </source>
</evidence>
<dbReference type="SMART" id="SM00382">
    <property type="entry name" value="AAA"/>
    <property type="match status" value="1"/>
</dbReference>
<dbReference type="GO" id="GO:0005886">
    <property type="term" value="C:plasma membrane"/>
    <property type="evidence" value="ECO:0007669"/>
    <property type="project" value="UniProtKB-SubCell"/>
</dbReference>
<dbReference type="Pfam" id="PF13476">
    <property type="entry name" value="AAA_23"/>
    <property type="match status" value="1"/>
</dbReference>
<keyword evidence="6" id="KW-0406">Ion transport</keyword>
<evidence type="ECO:0000256" key="1">
    <source>
        <dbReference type="ARBA" id="ARBA00004202"/>
    </source>
</evidence>
<comment type="subcellular location">
    <subcellularLocation>
        <location evidence="1">Cell membrane</location>
        <topology evidence="1">Peripheral membrane protein</topology>
    </subcellularLocation>
</comment>
<sequence length="237" mass="26662">MFLTGIKIEEPVNEHVYPFQLAMIQHIKNVGLLSFERPVTFLAGENGAGKSTLLEAIAVAYGMNAEGGTKNFQFATRPSHSNLYQSLRLIRKGKIPEDTFFLRAETYYNIATEIDDLGLAGYYETDSLHHFSHGEGMLSIVMNHFRGNGFYILDEPESGLSVTHQLTLLRELTILAQQENCQLIIATHSPVLLALPDAAILHISEQGIQQISYEETQAYTDMKAFIDDPERMLHYLL</sequence>